<dbReference type="PANTHER" id="PTHR21137:SF35">
    <property type="entry name" value="ODORANT RECEPTOR 19A-RELATED"/>
    <property type="match status" value="1"/>
</dbReference>
<dbReference type="FunCoup" id="A0A6L2Q1B8">
    <property type="interactions" value="32"/>
</dbReference>
<keyword evidence="8" id="KW-0675">Receptor</keyword>
<comment type="caution">
    <text evidence="11">The sequence shown here is derived from an EMBL/GenBank/DDBJ whole genome shotgun (WGS) entry which is preliminary data.</text>
</comment>
<proteinExistence type="predicted"/>
<evidence type="ECO:0000256" key="5">
    <source>
        <dbReference type="ARBA" id="ARBA00022725"/>
    </source>
</evidence>
<feature type="transmembrane region" description="Helical" evidence="10">
    <location>
        <begin position="210"/>
        <end position="228"/>
    </location>
</feature>
<evidence type="ECO:0000313" key="11">
    <source>
        <dbReference type="EMBL" id="GFG37700.1"/>
    </source>
</evidence>
<dbReference type="AlphaFoldDB" id="A0A6L2Q1B8"/>
<evidence type="ECO:0000256" key="3">
    <source>
        <dbReference type="ARBA" id="ARBA00022606"/>
    </source>
</evidence>
<keyword evidence="4 10" id="KW-0812">Transmembrane</keyword>
<sequence>QQRVYSLALITPFPTPMSRTDASHSLRLNLSLLSVVAMWPVRPGRASSFLLYVSYILAVSAFLFWLGELGTVIRVRHDAKQLLGYVGLLCGHFVSLYKWCVLAVNRRQLQRLVDSLNKCMQTEAAAERSEELHRFTKVANTRATIMTVFWMAGAMYVTLYWSITPLLHNGSHEQLSGLHANETFSHSCCRRFYFLPFGEWPFLNTRSSPVYELLYTVWATGSVTHGWIHASCDCLYLHVITFISSHFEFLIAILGLAEQYSELVVCIRHHEHLLSAAKDLNAVFSSVMFMQLFNTLFALCTFAFDVSTIKPGRGDSGLSSKVGFFAATIFQLYIYCWAGSRLTELSGRVAEAGYESRWLENACWRRPVQLLVMRAQKPLKLTGGPFYTISYETLLAHLQLSFSYFTVLKNMNGPED</sequence>
<dbReference type="Pfam" id="PF02949">
    <property type="entry name" value="7tm_6"/>
    <property type="match status" value="1"/>
</dbReference>
<feature type="non-terminal residue" evidence="11">
    <location>
        <position position="1"/>
    </location>
</feature>
<evidence type="ECO:0000256" key="8">
    <source>
        <dbReference type="ARBA" id="ARBA00023170"/>
    </source>
</evidence>
<dbReference type="EMBL" id="BLKM01009743">
    <property type="protein sequence ID" value="GFG37700.1"/>
    <property type="molecule type" value="Genomic_DNA"/>
</dbReference>
<evidence type="ECO:0000256" key="2">
    <source>
        <dbReference type="ARBA" id="ARBA00022475"/>
    </source>
</evidence>
<organism evidence="11 12">
    <name type="scientific">Coptotermes formosanus</name>
    <name type="common">Formosan subterranean termite</name>
    <dbReference type="NCBI Taxonomy" id="36987"/>
    <lineage>
        <taxon>Eukaryota</taxon>
        <taxon>Metazoa</taxon>
        <taxon>Ecdysozoa</taxon>
        <taxon>Arthropoda</taxon>
        <taxon>Hexapoda</taxon>
        <taxon>Insecta</taxon>
        <taxon>Pterygota</taxon>
        <taxon>Neoptera</taxon>
        <taxon>Polyneoptera</taxon>
        <taxon>Dictyoptera</taxon>
        <taxon>Blattodea</taxon>
        <taxon>Blattoidea</taxon>
        <taxon>Termitoidae</taxon>
        <taxon>Rhinotermitidae</taxon>
        <taxon>Coptotermes</taxon>
    </lineage>
</organism>
<evidence type="ECO:0000256" key="7">
    <source>
        <dbReference type="ARBA" id="ARBA00023136"/>
    </source>
</evidence>
<dbReference type="GO" id="GO:0004984">
    <property type="term" value="F:olfactory receptor activity"/>
    <property type="evidence" value="ECO:0007669"/>
    <property type="project" value="InterPro"/>
</dbReference>
<keyword evidence="2" id="KW-1003">Cell membrane</keyword>
<feature type="transmembrane region" description="Helical" evidence="10">
    <location>
        <begin position="82"/>
        <end position="104"/>
    </location>
</feature>
<dbReference type="GO" id="GO:0007165">
    <property type="term" value="P:signal transduction"/>
    <property type="evidence" value="ECO:0007669"/>
    <property type="project" value="UniProtKB-KW"/>
</dbReference>
<reference evidence="12" key="1">
    <citation type="submission" date="2020-01" db="EMBL/GenBank/DDBJ databases">
        <title>Draft genome sequence of the Termite Coptotermes fromosanus.</title>
        <authorList>
            <person name="Itakura S."/>
            <person name="Yosikawa Y."/>
            <person name="Umezawa K."/>
        </authorList>
    </citation>
    <scope>NUCLEOTIDE SEQUENCE [LARGE SCALE GENOMIC DNA]</scope>
</reference>
<keyword evidence="6 10" id="KW-1133">Transmembrane helix</keyword>
<comment type="subcellular location">
    <subcellularLocation>
        <location evidence="1">Cell membrane</location>
        <topology evidence="1">Multi-pass membrane protein</topology>
    </subcellularLocation>
</comment>
<evidence type="ECO:0000256" key="4">
    <source>
        <dbReference type="ARBA" id="ARBA00022692"/>
    </source>
</evidence>
<keyword evidence="7 10" id="KW-0472">Membrane</keyword>
<dbReference type="OrthoDB" id="7677057at2759"/>
<name>A0A6L2Q1B8_COPFO</name>
<evidence type="ECO:0000313" key="12">
    <source>
        <dbReference type="Proteomes" id="UP000502823"/>
    </source>
</evidence>
<keyword evidence="12" id="KW-1185">Reference proteome</keyword>
<feature type="transmembrane region" description="Helical" evidence="10">
    <location>
        <begin position="49"/>
        <end position="67"/>
    </location>
</feature>
<evidence type="ECO:0000256" key="1">
    <source>
        <dbReference type="ARBA" id="ARBA00004651"/>
    </source>
</evidence>
<feature type="transmembrane region" description="Helical" evidence="10">
    <location>
        <begin position="235"/>
        <end position="257"/>
    </location>
</feature>
<feature type="transmembrane region" description="Helical" evidence="10">
    <location>
        <begin position="282"/>
        <end position="304"/>
    </location>
</feature>
<protein>
    <recommendedName>
        <fullName evidence="13">Odorant receptor</fullName>
    </recommendedName>
</protein>
<evidence type="ECO:0000256" key="9">
    <source>
        <dbReference type="ARBA" id="ARBA00023224"/>
    </source>
</evidence>
<dbReference type="GO" id="GO:0005886">
    <property type="term" value="C:plasma membrane"/>
    <property type="evidence" value="ECO:0007669"/>
    <property type="project" value="UniProtKB-SubCell"/>
</dbReference>
<evidence type="ECO:0000256" key="10">
    <source>
        <dbReference type="SAM" id="Phobius"/>
    </source>
</evidence>
<keyword evidence="3" id="KW-0716">Sensory transduction</keyword>
<feature type="transmembrane region" description="Helical" evidence="10">
    <location>
        <begin position="143"/>
        <end position="163"/>
    </location>
</feature>
<accession>A0A6L2Q1B8</accession>
<dbReference type="InParanoid" id="A0A6L2Q1B8"/>
<evidence type="ECO:0008006" key="13">
    <source>
        <dbReference type="Google" id="ProtNLM"/>
    </source>
</evidence>
<gene>
    <name evidence="11" type="ORF">Cfor_11777</name>
</gene>
<dbReference type="GO" id="GO:0005549">
    <property type="term" value="F:odorant binding"/>
    <property type="evidence" value="ECO:0007669"/>
    <property type="project" value="InterPro"/>
</dbReference>
<evidence type="ECO:0000256" key="6">
    <source>
        <dbReference type="ARBA" id="ARBA00022989"/>
    </source>
</evidence>
<keyword evidence="5" id="KW-0552">Olfaction</keyword>
<dbReference type="InterPro" id="IPR004117">
    <property type="entry name" value="7tm6_olfct_rcpt"/>
</dbReference>
<dbReference type="Proteomes" id="UP000502823">
    <property type="component" value="Unassembled WGS sequence"/>
</dbReference>
<dbReference type="PANTHER" id="PTHR21137">
    <property type="entry name" value="ODORANT RECEPTOR"/>
    <property type="match status" value="1"/>
</dbReference>
<keyword evidence="9" id="KW-0807">Transducer</keyword>